<dbReference type="GeneID" id="60510638"/>
<accession>A0A2K5ASP9</accession>
<evidence type="ECO:0000313" key="1">
    <source>
        <dbReference type="EMBL" id="SPC34639.1"/>
    </source>
</evidence>
<dbReference type="AlphaFoldDB" id="A0A2K5ASP9"/>
<sequence length="163" mass="18082">MRKEYIVVRIDAAPDGSPYVFVSLAEPRDIKEKGQSPFGVQVVSNFTSFEDLMKNLNKMIASQLMGGFTTTLKLSIREYEESGIKVGDKIYIDIIKPDIMAGNELFLSQEQMQKYEKVLSILSEKGIGPSVWAAKRNQILAMINKGSSAEDIADTIIREVGSA</sequence>
<keyword evidence="2" id="KW-1185">Reference proteome</keyword>
<name>A0A2K5ASP9_9ARCH</name>
<dbReference type="EMBL" id="LT981265">
    <property type="protein sequence ID" value="SPC34639.1"/>
    <property type="molecule type" value="Genomic_DNA"/>
</dbReference>
<dbReference type="RefSeq" id="WP_197706599.1">
    <property type="nucleotide sequence ID" value="NZ_LT981265.1"/>
</dbReference>
<protein>
    <submittedName>
        <fullName evidence="1">Uncharacterized protein</fullName>
    </submittedName>
</protein>
<gene>
    <name evidence="1" type="ORF">NCAV_1473</name>
</gene>
<organism evidence="1 2">
    <name type="scientific">Candidatus Nitrosocaldus cavascurensis</name>
    <dbReference type="NCBI Taxonomy" id="2058097"/>
    <lineage>
        <taxon>Archaea</taxon>
        <taxon>Nitrososphaerota</taxon>
        <taxon>Nitrososphaeria</taxon>
        <taxon>Candidatus Nitrosocaldales</taxon>
        <taxon>Candidatus Nitrosocaldaceae</taxon>
        <taxon>Candidatus Nitrosocaldus</taxon>
    </lineage>
</organism>
<evidence type="ECO:0000313" key="2">
    <source>
        <dbReference type="Proteomes" id="UP000236248"/>
    </source>
</evidence>
<dbReference type="Proteomes" id="UP000236248">
    <property type="component" value="Chromosome NCAV"/>
</dbReference>
<dbReference type="KEGG" id="ncv:NCAV_1473"/>
<proteinExistence type="predicted"/>
<reference evidence="2" key="1">
    <citation type="submission" date="2018-01" db="EMBL/GenBank/DDBJ databases">
        <authorList>
            <person name="Kerou L M."/>
        </authorList>
    </citation>
    <scope>NUCLEOTIDE SEQUENCE [LARGE SCALE GENOMIC DNA]</scope>
    <source>
        <strain evidence="2">SCU2</strain>
    </source>
</reference>